<evidence type="ECO:0000256" key="1">
    <source>
        <dbReference type="SAM" id="MobiDB-lite"/>
    </source>
</evidence>
<protein>
    <submittedName>
        <fullName evidence="3">Uncharacterized protein</fullName>
    </submittedName>
</protein>
<keyword evidence="4" id="KW-1185">Reference proteome</keyword>
<keyword evidence="2" id="KW-0472">Membrane</keyword>
<evidence type="ECO:0000313" key="4">
    <source>
        <dbReference type="Proteomes" id="UP001159387"/>
    </source>
</evidence>
<evidence type="ECO:0000313" key="3">
    <source>
        <dbReference type="EMBL" id="MDH6061748.1"/>
    </source>
</evidence>
<name>A0AA43GU66_9CYAN</name>
<comment type="caution">
    <text evidence="3">The sequence shown here is derived from an EMBL/GenBank/DDBJ whole genome shotgun (WGS) entry which is preliminary data.</text>
</comment>
<dbReference type="RefSeq" id="WP_280655697.1">
    <property type="nucleotide sequence ID" value="NZ_JANQDH010000105.1"/>
</dbReference>
<dbReference type="AlphaFoldDB" id="A0AA43GU66"/>
<dbReference type="EMBL" id="JANQDH010000105">
    <property type="protein sequence ID" value="MDH6061748.1"/>
    <property type="molecule type" value="Genomic_DNA"/>
</dbReference>
<keyword evidence="2" id="KW-0812">Transmembrane</keyword>
<reference evidence="3 4" key="1">
    <citation type="journal article" date="2023" name="J. Phycol.">
        <title>Chrysosporum ovalisporum is synonymous with the true-branching cyanobacterium Umezakia natans (Nostocales/Aphanizomenonaceae).</title>
        <authorList>
            <person name="McGregor G.B."/>
            <person name="Sendall B.C."/>
            <person name="Niiyama Y."/>
            <person name="Tuji A."/>
            <person name="Willis A."/>
        </authorList>
    </citation>
    <scope>NUCLEOTIDE SEQUENCE [LARGE SCALE GENOMIC DNA]</scope>
    <source>
        <strain evidence="3 4">ANA360D</strain>
    </source>
</reference>
<accession>A0AA43GU66</accession>
<sequence length="65" mass="7369">MSKRILKDVVQFLGLVCLLATGVFSFYMAMVAYQLYQIENQNNPPPSPPPVHNQLLPKHRKAITT</sequence>
<feature type="region of interest" description="Disordered" evidence="1">
    <location>
        <begin position="42"/>
        <end position="65"/>
    </location>
</feature>
<proteinExistence type="predicted"/>
<feature type="transmembrane region" description="Helical" evidence="2">
    <location>
        <begin position="12"/>
        <end position="36"/>
    </location>
</feature>
<gene>
    <name evidence="3" type="ORF">NWP17_15120</name>
</gene>
<dbReference type="Proteomes" id="UP001159387">
    <property type="component" value="Unassembled WGS sequence"/>
</dbReference>
<organism evidence="3 4">
    <name type="scientific">Chrysosporum bergii ANA360D</name>
    <dbReference type="NCBI Taxonomy" id="617107"/>
    <lineage>
        <taxon>Bacteria</taxon>
        <taxon>Bacillati</taxon>
        <taxon>Cyanobacteriota</taxon>
        <taxon>Cyanophyceae</taxon>
        <taxon>Nostocales</taxon>
        <taxon>Nodulariaceae</taxon>
        <taxon>Chrysosporum</taxon>
    </lineage>
</organism>
<keyword evidence="2" id="KW-1133">Transmembrane helix</keyword>
<evidence type="ECO:0000256" key="2">
    <source>
        <dbReference type="SAM" id="Phobius"/>
    </source>
</evidence>